<proteinExistence type="predicted"/>
<dbReference type="InterPro" id="IPR003163">
    <property type="entry name" value="Tscrpt_reg_HTH_APSES-type"/>
</dbReference>
<accession>J4GMH2</accession>
<dbReference type="GO" id="GO:0003677">
    <property type="term" value="F:DNA binding"/>
    <property type="evidence" value="ECO:0007669"/>
    <property type="project" value="InterPro"/>
</dbReference>
<sequence>MPPVVKQQRPPLPVDHANPQIRNIDLSKPPPVKFQEIVRDEQITIVGRLKINTPLGHAFILRRLDTGAISLTTMFRAAFPTANEDAEKAEAAWVKANFDIAGANKAGRSRFAGTWVSPEVAVTLAADYNLSAVISALAKAQPDPNVVYRRSSKTQQPTPGASPAARPVAVSPSPREAGPAPAKRRREASPAKSVSTESGVTLAALADSTVSASPTVAAKAPAPTPPPSVARAVRSPTPRRSARLHDTGTSFVQSPIVPKSPRSTRSAKKTLTPTGSEDTVVDEEGANVARLATDTMEDDIQEQKELIARLKAEREQQEVEQAEKANGDTEGAEGIDADMHDEMSGSELAEEAKGQKRPRDESPLKFNFSQSQEEVGERVIATNRRVGLLGNIPPERKSFAFGSIAFAAGFGLMSLLPTIQTYLSF</sequence>
<dbReference type="GO" id="GO:0070197">
    <property type="term" value="P:meiotic attachment of telomere to nuclear envelope"/>
    <property type="evidence" value="ECO:0007669"/>
    <property type="project" value="InterPro"/>
</dbReference>
<gene>
    <name evidence="3" type="ORF">FIBRA_02127</name>
</gene>
<name>J4GMH2_9APHY</name>
<dbReference type="GO" id="GO:1990862">
    <property type="term" value="C:nuclear membrane complex Bqt3-Bqt4"/>
    <property type="evidence" value="ECO:0007669"/>
    <property type="project" value="InterPro"/>
</dbReference>
<dbReference type="OrthoDB" id="5346159at2759"/>
<reference evidence="3 4" key="1">
    <citation type="journal article" date="2012" name="Appl. Environ. Microbiol.">
        <title>Short-read sequencing for genomic analysis of the brown rot fungus Fibroporia radiculosa.</title>
        <authorList>
            <person name="Tang J.D."/>
            <person name="Perkins A.D."/>
            <person name="Sonstegard T.S."/>
            <person name="Schroeder S.G."/>
            <person name="Burgess S.C."/>
            <person name="Diehl S.V."/>
        </authorList>
    </citation>
    <scope>NUCLEOTIDE SEQUENCE [LARGE SCALE GENOMIC DNA]</scope>
    <source>
        <strain evidence="3 4">TFFH 294</strain>
    </source>
</reference>
<feature type="compositionally biased region" description="Basic and acidic residues" evidence="1">
    <location>
        <begin position="350"/>
        <end position="363"/>
    </location>
</feature>
<dbReference type="PROSITE" id="PS51299">
    <property type="entry name" value="HTH_APSES"/>
    <property type="match status" value="1"/>
</dbReference>
<feature type="compositionally biased region" description="Basic and acidic residues" evidence="1">
    <location>
        <begin position="312"/>
        <end position="327"/>
    </location>
</feature>
<dbReference type="STRING" id="599839.J4GMH2"/>
<dbReference type="GeneID" id="24095011"/>
<organism evidence="3 4">
    <name type="scientific">Fibroporia radiculosa</name>
    <dbReference type="NCBI Taxonomy" id="599839"/>
    <lineage>
        <taxon>Eukaryota</taxon>
        <taxon>Fungi</taxon>
        <taxon>Dikarya</taxon>
        <taxon>Basidiomycota</taxon>
        <taxon>Agaricomycotina</taxon>
        <taxon>Agaricomycetes</taxon>
        <taxon>Polyporales</taxon>
        <taxon>Fibroporiaceae</taxon>
        <taxon>Fibroporia</taxon>
    </lineage>
</organism>
<evidence type="ECO:0000259" key="2">
    <source>
        <dbReference type="PROSITE" id="PS51299"/>
    </source>
</evidence>
<feature type="compositionally biased region" description="Low complexity" evidence="1">
    <location>
        <begin position="161"/>
        <end position="175"/>
    </location>
</feature>
<feature type="domain" description="HTH APSES-type" evidence="2">
    <location>
        <begin position="33"/>
        <end position="149"/>
    </location>
</feature>
<feature type="region of interest" description="Disordered" evidence="1">
    <location>
        <begin position="312"/>
        <end position="370"/>
    </location>
</feature>
<evidence type="ECO:0000313" key="3">
    <source>
        <dbReference type="EMBL" id="CCM00100.1"/>
    </source>
</evidence>
<keyword evidence="4" id="KW-1185">Reference proteome</keyword>
<dbReference type="AlphaFoldDB" id="J4GMH2"/>
<dbReference type="SUPFAM" id="SSF54616">
    <property type="entry name" value="DNA-binding domain of Mlu1-box binding protein MBP1"/>
    <property type="match status" value="1"/>
</dbReference>
<feature type="region of interest" description="Disordered" evidence="1">
    <location>
        <begin position="216"/>
        <end position="279"/>
    </location>
</feature>
<evidence type="ECO:0000256" key="1">
    <source>
        <dbReference type="SAM" id="MobiDB-lite"/>
    </source>
</evidence>
<dbReference type="EMBL" id="HE796965">
    <property type="protein sequence ID" value="CCM00100.1"/>
    <property type="molecule type" value="Genomic_DNA"/>
</dbReference>
<feature type="region of interest" description="Disordered" evidence="1">
    <location>
        <begin position="144"/>
        <end position="200"/>
    </location>
</feature>
<dbReference type="Gene3D" id="3.10.260.10">
    <property type="entry name" value="Transcription regulator HTH, APSES-type DNA-binding domain"/>
    <property type="match status" value="1"/>
</dbReference>
<dbReference type="InterPro" id="IPR037548">
    <property type="entry name" value="Bqt4"/>
</dbReference>
<dbReference type="GO" id="GO:0044820">
    <property type="term" value="P:mitotic telomere tethering at nuclear periphery"/>
    <property type="evidence" value="ECO:0007669"/>
    <property type="project" value="TreeGrafter"/>
</dbReference>
<dbReference type="InParanoid" id="J4GMH2"/>
<feature type="compositionally biased region" description="Polar residues" evidence="1">
    <location>
        <begin position="261"/>
        <end position="277"/>
    </location>
</feature>
<evidence type="ECO:0000313" key="4">
    <source>
        <dbReference type="Proteomes" id="UP000006352"/>
    </source>
</evidence>
<dbReference type="InterPro" id="IPR036887">
    <property type="entry name" value="HTH_APSES_sf"/>
</dbReference>
<dbReference type="Proteomes" id="UP000006352">
    <property type="component" value="Unassembled WGS sequence"/>
</dbReference>
<feature type="region of interest" description="Disordered" evidence="1">
    <location>
        <begin position="1"/>
        <end position="25"/>
    </location>
</feature>
<dbReference type="PANTHER" id="PTHR38044">
    <property type="entry name" value="BOUQUET FORMATION PROTEIN 4"/>
    <property type="match status" value="1"/>
</dbReference>
<dbReference type="RefSeq" id="XP_012179383.1">
    <property type="nucleotide sequence ID" value="XM_012323993.1"/>
</dbReference>
<dbReference type="HOGENOM" id="CLU_685207_0_0_1"/>
<protein>
    <recommendedName>
        <fullName evidence="2">HTH APSES-type domain-containing protein</fullName>
    </recommendedName>
</protein>
<dbReference type="PANTHER" id="PTHR38044:SF1">
    <property type="entry name" value="BOUQUET FORMATION PROTEIN 4"/>
    <property type="match status" value="1"/>
</dbReference>